<dbReference type="SUPFAM" id="SSF46689">
    <property type="entry name" value="Homeodomain-like"/>
    <property type="match status" value="1"/>
</dbReference>
<dbReference type="EMBL" id="KV425961">
    <property type="protein sequence ID" value="KZV95164.1"/>
    <property type="molecule type" value="Genomic_DNA"/>
</dbReference>
<dbReference type="Proteomes" id="UP000077266">
    <property type="component" value="Unassembled WGS sequence"/>
</dbReference>
<dbReference type="STRING" id="1314781.A0A165JPY4"/>
<gene>
    <name evidence="2" type="ORF">EXIGLDRAFT_580279</name>
</gene>
<reference evidence="2 3" key="1">
    <citation type="journal article" date="2016" name="Mol. Biol. Evol.">
        <title>Comparative Genomics of Early-Diverging Mushroom-Forming Fungi Provides Insights into the Origins of Lignocellulose Decay Capabilities.</title>
        <authorList>
            <person name="Nagy L.G."/>
            <person name="Riley R."/>
            <person name="Tritt A."/>
            <person name="Adam C."/>
            <person name="Daum C."/>
            <person name="Floudas D."/>
            <person name="Sun H."/>
            <person name="Yadav J.S."/>
            <person name="Pangilinan J."/>
            <person name="Larsson K.H."/>
            <person name="Matsuura K."/>
            <person name="Barry K."/>
            <person name="Labutti K."/>
            <person name="Kuo R."/>
            <person name="Ohm R.A."/>
            <person name="Bhattacharya S.S."/>
            <person name="Shirouzu T."/>
            <person name="Yoshinaga Y."/>
            <person name="Martin F.M."/>
            <person name="Grigoriev I.V."/>
            <person name="Hibbett D.S."/>
        </authorList>
    </citation>
    <scope>NUCLEOTIDE SEQUENCE [LARGE SCALE GENOMIC DNA]</scope>
    <source>
        <strain evidence="2 3">HHB12029</strain>
    </source>
</reference>
<sequence>YDSPRKQRFVGRVLADKKHNVAAAARAEGIHPRSAHKIWRKYPETGTTHRRPGQGRPPSLTPADKRFILRTVRKNRRMPFGEVGNLVNSSATVVCDYLKPLRIAKRKLYLKPEHKVRRLDWARTNADRARWDDIAWSDESYIYLDSSRNAVYVTRRADEKYDEDCIIPTFAQSSIRVMVWGCAMQDRKGPLIALE</sequence>
<dbReference type="AlphaFoldDB" id="A0A165JPY4"/>
<evidence type="ECO:0008006" key="4">
    <source>
        <dbReference type="Google" id="ProtNLM"/>
    </source>
</evidence>
<dbReference type="GO" id="GO:0003676">
    <property type="term" value="F:nucleic acid binding"/>
    <property type="evidence" value="ECO:0007669"/>
    <property type="project" value="InterPro"/>
</dbReference>
<organism evidence="2 3">
    <name type="scientific">Exidia glandulosa HHB12029</name>
    <dbReference type="NCBI Taxonomy" id="1314781"/>
    <lineage>
        <taxon>Eukaryota</taxon>
        <taxon>Fungi</taxon>
        <taxon>Dikarya</taxon>
        <taxon>Basidiomycota</taxon>
        <taxon>Agaricomycotina</taxon>
        <taxon>Agaricomycetes</taxon>
        <taxon>Auriculariales</taxon>
        <taxon>Exidiaceae</taxon>
        <taxon>Exidia</taxon>
    </lineage>
</organism>
<feature type="non-terminal residue" evidence="2">
    <location>
        <position position="195"/>
    </location>
</feature>
<evidence type="ECO:0000313" key="2">
    <source>
        <dbReference type="EMBL" id="KZV95164.1"/>
    </source>
</evidence>
<name>A0A165JPY4_EXIGL</name>
<dbReference type="InterPro" id="IPR009057">
    <property type="entry name" value="Homeodomain-like_sf"/>
</dbReference>
<feature type="non-terminal residue" evidence="2">
    <location>
        <position position="1"/>
    </location>
</feature>
<dbReference type="InParanoid" id="A0A165JPY4"/>
<evidence type="ECO:0000256" key="1">
    <source>
        <dbReference type="SAM" id="MobiDB-lite"/>
    </source>
</evidence>
<dbReference type="OrthoDB" id="2431447at2759"/>
<proteinExistence type="predicted"/>
<dbReference type="Gene3D" id="3.30.420.10">
    <property type="entry name" value="Ribonuclease H-like superfamily/Ribonuclease H"/>
    <property type="match status" value="1"/>
</dbReference>
<evidence type="ECO:0000313" key="3">
    <source>
        <dbReference type="Proteomes" id="UP000077266"/>
    </source>
</evidence>
<protein>
    <recommendedName>
        <fullName evidence="4">Transposase Tc1-like domain-containing protein</fullName>
    </recommendedName>
</protein>
<accession>A0A165JPY4</accession>
<keyword evidence="3" id="KW-1185">Reference proteome</keyword>
<feature type="region of interest" description="Disordered" evidence="1">
    <location>
        <begin position="43"/>
        <end position="62"/>
    </location>
</feature>
<dbReference type="InterPro" id="IPR036397">
    <property type="entry name" value="RNaseH_sf"/>
</dbReference>